<dbReference type="Proteomes" id="UP000887013">
    <property type="component" value="Unassembled WGS sequence"/>
</dbReference>
<organism evidence="1 2">
    <name type="scientific">Nephila pilipes</name>
    <name type="common">Giant wood spider</name>
    <name type="synonym">Nephila maculata</name>
    <dbReference type="NCBI Taxonomy" id="299642"/>
    <lineage>
        <taxon>Eukaryota</taxon>
        <taxon>Metazoa</taxon>
        <taxon>Ecdysozoa</taxon>
        <taxon>Arthropoda</taxon>
        <taxon>Chelicerata</taxon>
        <taxon>Arachnida</taxon>
        <taxon>Araneae</taxon>
        <taxon>Araneomorphae</taxon>
        <taxon>Entelegynae</taxon>
        <taxon>Araneoidea</taxon>
        <taxon>Nephilidae</taxon>
        <taxon>Nephila</taxon>
    </lineage>
</organism>
<accession>A0A8X6M9B4</accession>
<evidence type="ECO:0000313" key="2">
    <source>
        <dbReference type="Proteomes" id="UP000887013"/>
    </source>
</evidence>
<reference evidence="1" key="1">
    <citation type="submission" date="2020-08" db="EMBL/GenBank/DDBJ databases">
        <title>Multicomponent nature underlies the extraordinary mechanical properties of spider dragline silk.</title>
        <authorList>
            <person name="Kono N."/>
            <person name="Nakamura H."/>
            <person name="Mori M."/>
            <person name="Yoshida Y."/>
            <person name="Ohtoshi R."/>
            <person name="Malay A.D."/>
            <person name="Moran D.A.P."/>
            <person name="Tomita M."/>
            <person name="Numata K."/>
            <person name="Arakawa K."/>
        </authorList>
    </citation>
    <scope>NUCLEOTIDE SEQUENCE</scope>
</reference>
<sequence>MACSSASTGFLHFTSFGNDFYSESNSSTMASAPVTPSGCQYCAKILAAMVATKYAPAKWKFRKAKVRRRETKSADYVTGPDCCNGIVFRCAMRCSFFHTTCGASSTSQSLTDARLRLRRNVCLKT</sequence>
<dbReference type="AlphaFoldDB" id="A0A8X6M9B4"/>
<keyword evidence="2" id="KW-1185">Reference proteome</keyword>
<name>A0A8X6M9B4_NEPPI</name>
<dbReference type="EMBL" id="BMAW01042039">
    <property type="protein sequence ID" value="GFS32158.1"/>
    <property type="molecule type" value="Genomic_DNA"/>
</dbReference>
<evidence type="ECO:0000313" key="1">
    <source>
        <dbReference type="EMBL" id="GFS32158.1"/>
    </source>
</evidence>
<comment type="caution">
    <text evidence="1">The sequence shown here is derived from an EMBL/GenBank/DDBJ whole genome shotgun (WGS) entry which is preliminary data.</text>
</comment>
<gene>
    <name evidence="1" type="ORF">NPIL_396331</name>
</gene>
<proteinExistence type="predicted"/>
<protein>
    <submittedName>
        <fullName evidence="1">Uncharacterized protein</fullName>
    </submittedName>
</protein>